<dbReference type="InterPro" id="IPR036390">
    <property type="entry name" value="WH_DNA-bd_sf"/>
</dbReference>
<dbReference type="InterPro" id="IPR052509">
    <property type="entry name" value="Metal_resp_DNA-bind_regulator"/>
</dbReference>
<dbReference type="Proteomes" id="UP000494246">
    <property type="component" value="Unassembled WGS sequence"/>
</dbReference>
<accession>A0A8U0LLG1</accession>
<comment type="caution">
    <text evidence="2">The sequence shown here is derived from an EMBL/GenBank/DDBJ whole genome shotgun (WGS) entry which is preliminary data.</text>
</comment>
<sequence length="118" mass="12548">MLKGVIAGCVLAVIAQGETYGYEISQRLNGYGFGDVAEGTIYPVLLRLEKNGCVTATYRASELGPKRKYYAITKRGLDELADFRDEFGMLSAAVRNLFAVGGAGNGAKKSEQSKGASS</sequence>
<dbReference type="AlphaFoldDB" id="A0A8U0LLG1"/>
<dbReference type="PANTHER" id="PTHR33169:SF25">
    <property type="entry name" value="DNA-BINDING PROTEIN YIZB-RELATED"/>
    <property type="match status" value="1"/>
</dbReference>
<dbReference type="InterPro" id="IPR036388">
    <property type="entry name" value="WH-like_DNA-bd_sf"/>
</dbReference>
<feature type="domain" description="Transcription regulator PadR N-terminal" evidence="1">
    <location>
        <begin position="10"/>
        <end position="81"/>
    </location>
</feature>
<dbReference type="RefSeq" id="WP_174773251.1">
    <property type="nucleotide sequence ID" value="NZ_CABWKH010000026.1"/>
</dbReference>
<dbReference type="InterPro" id="IPR005149">
    <property type="entry name" value="Tscrpt_reg_PadR_N"/>
</dbReference>
<organism evidence="2 3">
    <name type="scientific">Bifidobacterium longum subsp. infantis</name>
    <dbReference type="NCBI Taxonomy" id="1682"/>
    <lineage>
        <taxon>Bacteria</taxon>
        <taxon>Bacillati</taxon>
        <taxon>Actinomycetota</taxon>
        <taxon>Actinomycetes</taxon>
        <taxon>Bifidobacteriales</taxon>
        <taxon>Bifidobacteriaceae</taxon>
        <taxon>Bifidobacterium</taxon>
    </lineage>
</organism>
<gene>
    <name evidence="2" type="ORF">BIFLH23_01998</name>
</gene>
<dbReference type="SUPFAM" id="SSF46785">
    <property type="entry name" value="Winged helix' DNA-binding domain"/>
    <property type="match status" value="1"/>
</dbReference>
<dbReference type="PANTHER" id="PTHR33169">
    <property type="entry name" value="PADR-FAMILY TRANSCRIPTIONAL REGULATOR"/>
    <property type="match status" value="1"/>
</dbReference>
<reference evidence="2 3" key="1">
    <citation type="submission" date="2019-10" db="EMBL/GenBank/DDBJ databases">
        <authorList>
            <consortium name="Melissa Lawson"/>
            <person name="O'neill I."/>
        </authorList>
    </citation>
    <scope>NUCLEOTIDE SEQUENCE [LARGE SCALE GENOMIC DNA]</scope>
    <source>
        <strain evidence="2">LH_23</strain>
    </source>
</reference>
<evidence type="ECO:0000313" key="3">
    <source>
        <dbReference type="Proteomes" id="UP000494246"/>
    </source>
</evidence>
<proteinExistence type="predicted"/>
<evidence type="ECO:0000313" key="2">
    <source>
        <dbReference type="EMBL" id="VWQ38028.1"/>
    </source>
</evidence>
<dbReference type="Gene3D" id="1.10.10.10">
    <property type="entry name" value="Winged helix-like DNA-binding domain superfamily/Winged helix DNA-binding domain"/>
    <property type="match status" value="1"/>
</dbReference>
<dbReference type="Pfam" id="PF03551">
    <property type="entry name" value="PadR"/>
    <property type="match status" value="1"/>
</dbReference>
<name>A0A8U0LLG1_BIFLI</name>
<evidence type="ECO:0000259" key="1">
    <source>
        <dbReference type="Pfam" id="PF03551"/>
    </source>
</evidence>
<protein>
    <submittedName>
        <fullName evidence="2">Lineage-specific thermal regulator protein</fullName>
    </submittedName>
</protein>
<dbReference type="EMBL" id="CABWKH010000026">
    <property type="protein sequence ID" value="VWQ38028.1"/>
    <property type="molecule type" value="Genomic_DNA"/>
</dbReference>